<dbReference type="EC" id="4.1.1.82" evidence="6"/>
<dbReference type="EMBL" id="JANYMP010000013">
    <property type="protein sequence ID" value="MCS7480346.1"/>
    <property type="molecule type" value="Genomic_DNA"/>
</dbReference>
<reference evidence="6" key="1">
    <citation type="submission" date="2022-08" db="EMBL/GenBank/DDBJ databases">
        <authorList>
            <person name="Tistechok S."/>
            <person name="Samborskyy M."/>
            <person name="Roman I."/>
        </authorList>
    </citation>
    <scope>NUCLEOTIDE SEQUENCE</scope>
    <source>
        <strain evidence="6">DSM 103496</strain>
    </source>
</reference>
<dbReference type="InterPro" id="IPR029061">
    <property type="entry name" value="THDP-binding"/>
</dbReference>
<dbReference type="Pfam" id="PF02775">
    <property type="entry name" value="TPP_enzyme_C"/>
    <property type="match status" value="1"/>
</dbReference>
<dbReference type="Proteomes" id="UP001141259">
    <property type="component" value="Unassembled WGS sequence"/>
</dbReference>
<dbReference type="GO" id="GO:0032923">
    <property type="term" value="P:organic phosphonate biosynthetic process"/>
    <property type="evidence" value="ECO:0007669"/>
    <property type="project" value="InterPro"/>
</dbReference>
<dbReference type="SUPFAM" id="SSF52518">
    <property type="entry name" value="Thiamin diphosphate-binding fold (THDP-binding)"/>
    <property type="match status" value="2"/>
</dbReference>
<dbReference type="PANTHER" id="PTHR42818">
    <property type="entry name" value="SULFOPYRUVATE DECARBOXYLASE SUBUNIT ALPHA"/>
    <property type="match status" value="1"/>
</dbReference>
<keyword evidence="1" id="KW-0210">Decarboxylase</keyword>
<dbReference type="GO" id="GO:0033980">
    <property type="term" value="F:phosphonopyruvate decarboxylase activity"/>
    <property type="evidence" value="ECO:0007669"/>
    <property type="project" value="UniProtKB-EC"/>
</dbReference>
<dbReference type="RefSeq" id="WP_259625840.1">
    <property type="nucleotide sequence ID" value="NZ_JANYMP010000013.1"/>
</dbReference>
<evidence type="ECO:0000256" key="3">
    <source>
        <dbReference type="ARBA" id="ARBA00023239"/>
    </source>
</evidence>
<dbReference type="NCBIfam" id="TIGR03297">
    <property type="entry name" value="Ppyr-DeCO2ase"/>
    <property type="match status" value="1"/>
</dbReference>
<proteinExistence type="predicted"/>
<evidence type="ECO:0000313" key="7">
    <source>
        <dbReference type="Proteomes" id="UP001141259"/>
    </source>
</evidence>
<dbReference type="GO" id="GO:0000287">
    <property type="term" value="F:magnesium ion binding"/>
    <property type="evidence" value="ECO:0007669"/>
    <property type="project" value="UniProtKB-ARBA"/>
</dbReference>
<evidence type="ECO:0000259" key="5">
    <source>
        <dbReference type="Pfam" id="PF02776"/>
    </source>
</evidence>
<gene>
    <name evidence="6" type="primary">aepY</name>
    <name evidence="6" type="ORF">NZH93_26120</name>
</gene>
<comment type="caution">
    <text evidence="6">The sequence shown here is derived from an EMBL/GenBank/DDBJ whole genome shotgun (WGS) entry which is preliminary data.</text>
</comment>
<evidence type="ECO:0000256" key="2">
    <source>
        <dbReference type="ARBA" id="ARBA00023052"/>
    </source>
</evidence>
<dbReference type="AlphaFoldDB" id="A0A9X3AH11"/>
<dbReference type="CDD" id="cd07035">
    <property type="entry name" value="TPP_PYR_POX_like"/>
    <property type="match status" value="1"/>
</dbReference>
<dbReference type="InterPro" id="IPR017684">
    <property type="entry name" value="Phosphono-pyrv_decarboxylase"/>
</dbReference>
<evidence type="ECO:0000259" key="4">
    <source>
        <dbReference type="Pfam" id="PF02775"/>
    </source>
</evidence>
<dbReference type="InterPro" id="IPR011766">
    <property type="entry name" value="TPP_enzyme_TPP-bd"/>
</dbReference>
<keyword evidence="3 6" id="KW-0456">Lyase</keyword>
<organism evidence="6 7">
    <name type="scientific">Umezawaea endophytica</name>
    <dbReference type="NCBI Taxonomy" id="1654476"/>
    <lineage>
        <taxon>Bacteria</taxon>
        <taxon>Bacillati</taxon>
        <taxon>Actinomycetota</taxon>
        <taxon>Actinomycetes</taxon>
        <taxon>Pseudonocardiales</taxon>
        <taxon>Pseudonocardiaceae</taxon>
        <taxon>Umezawaea</taxon>
    </lineage>
</organism>
<protein>
    <submittedName>
        <fullName evidence="6">Phosphonopyruvate decarboxylase</fullName>
        <ecNumber evidence="6">4.1.1.82</ecNumber>
    </submittedName>
</protein>
<sequence length="381" mass="39754">MIGAHALLDELAARGVVELTGVPCSYLTPLINRVASDPAVRYVPATHEGEALALAAGAWLAGATTCVISQNSGLGNMVNPLTSLTHPCRIPVPLIVTWRGEPGLADEPQHELLGAVTPDLLSLMGVGHAVLPSDGDRLGAALDAGWAAMRRDDLPYAFVLRRGTVEPTALSEPEPAVPVRPDVVRCGEPDSAAPRRVDSVECLLGTIPDTAAVISTTGKTSRELFTLADRPQHFYLVGAMGSASAVGLGVARHSSRPVVVVDGDGAALMRLGTLATIGAHAAPGLVHVLLDNQVHDSTGGQRSLSAQVDFPGLASACGYRQVYECRGLSGFAEALKSAQARPGPSFVHLRVQPGSLPDLGRPTVPPSEVARRFREFLSGRT</sequence>
<name>A0A9X3AH11_9PSEU</name>
<dbReference type="InterPro" id="IPR012001">
    <property type="entry name" value="Thiamin_PyroP_enz_TPP-bd_dom"/>
</dbReference>
<keyword evidence="7" id="KW-1185">Reference proteome</keyword>
<feature type="domain" description="Thiamine pyrophosphate enzyme TPP-binding" evidence="4">
    <location>
        <begin position="228"/>
        <end position="348"/>
    </location>
</feature>
<dbReference type="Pfam" id="PF02776">
    <property type="entry name" value="TPP_enzyme_N"/>
    <property type="match status" value="1"/>
</dbReference>
<dbReference type="PANTHER" id="PTHR42818:SF1">
    <property type="entry name" value="SULFOPYRUVATE DECARBOXYLASE"/>
    <property type="match status" value="1"/>
</dbReference>
<keyword evidence="2" id="KW-0786">Thiamine pyrophosphate</keyword>
<accession>A0A9X3AH11</accession>
<dbReference type="GO" id="GO:0030976">
    <property type="term" value="F:thiamine pyrophosphate binding"/>
    <property type="evidence" value="ECO:0007669"/>
    <property type="project" value="InterPro"/>
</dbReference>
<feature type="domain" description="Thiamine pyrophosphate enzyme N-terminal TPP-binding" evidence="5">
    <location>
        <begin position="3"/>
        <end position="105"/>
    </location>
</feature>
<dbReference type="InterPro" id="IPR051818">
    <property type="entry name" value="TPP_dependent_decarboxylase"/>
</dbReference>
<evidence type="ECO:0000313" key="6">
    <source>
        <dbReference type="EMBL" id="MCS7480346.1"/>
    </source>
</evidence>
<evidence type="ECO:0000256" key="1">
    <source>
        <dbReference type="ARBA" id="ARBA00022793"/>
    </source>
</evidence>
<dbReference type="Gene3D" id="3.40.50.970">
    <property type="match status" value="2"/>
</dbReference>